<proteinExistence type="predicted"/>
<evidence type="ECO:0000313" key="2">
    <source>
        <dbReference type="EMBL" id="PJZ63855.1"/>
    </source>
</evidence>
<dbReference type="Proteomes" id="UP000232149">
    <property type="component" value="Unassembled WGS sequence"/>
</dbReference>
<evidence type="ECO:0000313" key="1">
    <source>
        <dbReference type="EMBL" id="PJZ53336.1"/>
    </source>
</evidence>
<sequence length="134" mass="14802">MKKITLLVSVALAILIIQCKESNNDLKDTRRQLDGTWVMVGSCIEGGPTPSAWLEISGNNVRSCQQSSGAYKTLKGILVKGSIEGNYRIDWENSYHQNAQYPVGVLRLLSLESQPNPTCYTQNPQYPLPSGCNQ</sequence>
<reference evidence="3 4" key="1">
    <citation type="submission" date="2017-07" db="EMBL/GenBank/DDBJ databases">
        <title>Leptospira spp. isolated from tropical soils.</title>
        <authorList>
            <person name="Thibeaux R."/>
            <person name="Iraola G."/>
            <person name="Ferres I."/>
            <person name="Bierque E."/>
            <person name="Girault D."/>
            <person name="Soupe-Gilbert M.-E."/>
            <person name="Picardeau M."/>
            <person name="Goarant C."/>
        </authorList>
    </citation>
    <scope>NUCLEOTIDE SEQUENCE [LARGE SCALE GENOMIC DNA]</scope>
    <source>
        <strain evidence="1 4">FH2-B-C1</strain>
        <strain evidence="2 3">FH2-B-D1</strain>
    </source>
</reference>
<name>A0A2M9YP51_9LEPT</name>
<evidence type="ECO:0000313" key="4">
    <source>
        <dbReference type="Proteomes" id="UP000232188"/>
    </source>
</evidence>
<evidence type="ECO:0000313" key="3">
    <source>
        <dbReference type="Proteomes" id="UP000232149"/>
    </source>
</evidence>
<dbReference type="AlphaFoldDB" id="A0A2M9YP51"/>
<accession>A0A2M9YP51</accession>
<organism evidence="1 4">
    <name type="scientific">Leptospira adleri</name>
    <dbReference type="NCBI Taxonomy" id="2023186"/>
    <lineage>
        <taxon>Bacteria</taxon>
        <taxon>Pseudomonadati</taxon>
        <taxon>Spirochaetota</taxon>
        <taxon>Spirochaetia</taxon>
        <taxon>Leptospirales</taxon>
        <taxon>Leptospiraceae</taxon>
        <taxon>Leptospira</taxon>
    </lineage>
</organism>
<protein>
    <recommendedName>
        <fullName evidence="5">DUF2147 domain-containing protein</fullName>
    </recommendedName>
</protein>
<gene>
    <name evidence="2" type="ORF">CH376_00035</name>
    <name evidence="1" type="ORF">CH380_11070</name>
</gene>
<keyword evidence="3" id="KW-1185">Reference proteome</keyword>
<dbReference type="EMBL" id="NPDU01000001">
    <property type="protein sequence ID" value="PJZ63855.1"/>
    <property type="molecule type" value="Genomic_DNA"/>
</dbReference>
<dbReference type="Proteomes" id="UP000232188">
    <property type="component" value="Unassembled WGS sequence"/>
</dbReference>
<dbReference type="RefSeq" id="WP_100785809.1">
    <property type="nucleotide sequence ID" value="NZ_NPDU01000001.1"/>
</dbReference>
<dbReference type="EMBL" id="NPDV01000008">
    <property type="protein sequence ID" value="PJZ53336.1"/>
    <property type="molecule type" value="Genomic_DNA"/>
</dbReference>
<evidence type="ECO:0008006" key="5">
    <source>
        <dbReference type="Google" id="ProtNLM"/>
    </source>
</evidence>
<comment type="caution">
    <text evidence="1">The sequence shown here is derived from an EMBL/GenBank/DDBJ whole genome shotgun (WGS) entry which is preliminary data.</text>
</comment>